<proteinExistence type="predicted"/>
<dbReference type="RefSeq" id="WP_073318908.1">
    <property type="nucleotide sequence ID" value="NZ_FQYP01000008.1"/>
</dbReference>
<dbReference type="STRING" id="570521.SAMN04488508_10871"/>
<gene>
    <name evidence="2" type="ORF">SAMN04488508_10871</name>
</gene>
<protein>
    <submittedName>
        <fullName evidence="2">GSCFA family protein</fullName>
    </submittedName>
</protein>
<dbReference type="EMBL" id="FQYP01000008">
    <property type="protein sequence ID" value="SHJ38004.1"/>
    <property type="molecule type" value="Genomic_DNA"/>
</dbReference>
<evidence type="ECO:0000313" key="2">
    <source>
        <dbReference type="EMBL" id="SHJ38004.1"/>
    </source>
</evidence>
<dbReference type="Proteomes" id="UP000184432">
    <property type="component" value="Unassembled WGS sequence"/>
</dbReference>
<sequence>MNLQTKIPLVSQEPKITYASEVLLLGSCFAENIGAKFEYYKFKNLINPFGILFHPKAIETLLWMIVENDQYTEEDLFFHNENWHCFDAHSTLSNPDKNQLLVDLNTAICLGRKAISSATHISITLGTSWVYRLKALDLIVANCHKIPQKEFSKELLSVNDIVESLQSCIHLIRSINATVGILFTVSPVRHIKDGIVANNRSKSHLLTAVHQVVDTSTKVSYFPSYEIMMDELRDYRFYEGDMVHPSKLAIDYIWERFYHTWISEKTADTMKRVEEIQRGIAHKPFYPQSEQHLQFLEKLEIKKSRIQKDFPFIQF</sequence>
<dbReference type="SUPFAM" id="SSF52266">
    <property type="entry name" value="SGNH hydrolase"/>
    <property type="match status" value="1"/>
</dbReference>
<dbReference type="OrthoDB" id="9807687at2"/>
<organism evidence="2 3">
    <name type="scientific">Aquimarina spongiae</name>
    <dbReference type="NCBI Taxonomy" id="570521"/>
    <lineage>
        <taxon>Bacteria</taxon>
        <taxon>Pseudomonadati</taxon>
        <taxon>Bacteroidota</taxon>
        <taxon>Flavobacteriia</taxon>
        <taxon>Flavobacteriales</taxon>
        <taxon>Flavobacteriaceae</taxon>
        <taxon>Aquimarina</taxon>
    </lineage>
</organism>
<accession>A0A1M6IUE2</accession>
<dbReference type="InterPro" id="IPR014982">
    <property type="entry name" value="GSCFA"/>
</dbReference>
<keyword evidence="3" id="KW-1185">Reference proteome</keyword>
<dbReference type="Pfam" id="PF08885">
    <property type="entry name" value="GSCFA"/>
    <property type="match status" value="1"/>
</dbReference>
<feature type="domain" description="GSCFA" evidence="1">
    <location>
        <begin position="22"/>
        <end position="257"/>
    </location>
</feature>
<name>A0A1M6IUE2_9FLAO</name>
<reference evidence="3" key="1">
    <citation type="submission" date="2016-11" db="EMBL/GenBank/DDBJ databases">
        <authorList>
            <person name="Varghese N."/>
            <person name="Submissions S."/>
        </authorList>
    </citation>
    <scope>NUCLEOTIDE SEQUENCE [LARGE SCALE GENOMIC DNA]</scope>
    <source>
        <strain evidence="3">DSM 22623</strain>
    </source>
</reference>
<dbReference type="AlphaFoldDB" id="A0A1M6IUE2"/>
<evidence type="ECO:0000259" key="1">
    <source>
        <dbReference type="Pfam" id="PF08885"/>
    </source>
</evidence>
<evidence type="ECO:0000313" key="3">
    <source>
        <dbReference type="Proteomes" id="UP000184432"/>
    </source>
</evidence>